<dbReference type="Proteomes" id="UP001325680">
    <property type="component" value="Chromosome"/>
</dbReference>
<organism evidence="1 2">
    <name type="scientific">Niabella yanshanensis</name>
    <dbReference type="NCBI Taxonomy" id="577386"/>
    <lineage>
        <taxon>Bacteria</taxon>
        <taxon>Pseudomonadati</taxon>
        <taxon>Bacteroidota</taxon>
        <taxon>Chitinophagia</taxon>
        <taxon>Chitinophagales</taxon>
        <taxon>Chitinophagaceae</taxon>
        <taxon>Niabella</taxon>
    </lineage>
</organism>
<proteinExistence type="predicted"/>
<dbReference type="PROSITE" id="PS51257">
    <property type="entry name" value="PROKAR_LIPOPROTEIN"/>
    <property type="match status" value="1"/>
</dbReference>
<keyword evidence="2" id="KW-1185">Reference proteome</keyword>
<sequence length="358" mass="38158">MKKTFLPLALVTIILLVLGSCKKNESPVFPGPDDQASAGMMQAFFDKYAPKTETFSLDASAGGTITLKSGTKITFPANAFVKPDGSPVAGSVRVSAKDILKASDMILANKPTVTSSGEMLESFGEIIVNASRNDTALRINPAVLQRPPTVMVPVGTAMGAKREAPMWEGDTTVSYTNNGFDHENQPTSVTVQYSVSKGIDWNQIPGWGAVSGGTTVFPLDALGQWRNCDALYNDPNPKTTVLGYFGDKFNGQTGTGGQTPSMLFFKKAGTNTLINYSVMILNPAAGKEGFLSYQNSMPIGTSGTFLAMSAKNGKFYAELKDVTFGAPVSGKDFISYSFSLSEVSETQLLNLINLVNTK</sequence>
<reference evidence="1 2" key="1">
    <citation type="submission" date="2023-12" db="EMBL/GenBank/DDBJ databases">
        <title>Genome sequencing and assembly of bacterial species from a model synthetic community.</title>
        <authorList>
            <person name="Hogle S.L."/>
        </authorList>
    </citation>
    <scope>NUCLEOTIDE SEQUENCE [LARGE SCALE GENOMIC DNA]</scope>
    <source>
        <strain evidence="1 2">HAMBI_3031</strain>
    </source>
</reference>
<dbReference type="EMBL" id="CP139960">
    <property type="protein sequence ID" value="WQD36720.1"/>
    <property type="molecule type" value="Genomic_DNA"/>
</dbReference>
<protein>
    <submittedName>
        <fullName evidence="1">Uncharacterized protein</fullName>
    </submittedName>
</protein>
<gene>
    <name evidence="1" type="ORF">U0035_13690</name>
</gene>
<evidence type="ECO:0000313" key="2">
    <source>
        <dbReference type="Proteomes" id="UP001325680"/>
    </source>
</evidence>
<name>A0ABZ0W3S0_9BACT</name>
<dbReference type="RefSeq" id="WP_114790333.1">
    <property type="nucleotide sequence ID" value="NZ_CP139960.1"/>
</dbReference>
<accession>A0ABZ0W3S0</accession>
<evidence type="ECO:0000313" key="1">
    <source>
        <dbReference type="EMBL" id="WQD36720.1"/>
    </source>
</evidence>